<dbReference type="NCBIfam" id="TIGR01549">
    <property type="entry name" value="HAD-SF-IA-v1"/>
    <property type="match status" value="1"/>
</dbReference>
<dbReference type="InterPro" id="IPR041492">
    <property type="entry name" value="HAD_2"/>
</dbReference>
<dbReference type="SFLD" id="SFLDG01129">
    <property type="entry name" value="C1.5:_HAD__Beta-PGM__Phosphata"/>
    <property type="match status" value="1"/>
</dbReference>
<dbReference type="InterPro" id="IPR023198">
    <property type="entry name" value="PGP-like_dom2"/>
</dbReference>
<dbReference type="GO" id="GO:0008253">
    <property type="term" value="F:5'-nucleotidase activity"/>
    <property type="evidence" value="ECO:0007669"/>
    <property type="project" value="InterPro"/>
</dbReference>
<name>A0AAF0BHD7_9ENTE</name>
<dbReference type="SUPFAM" id="SSF56784">
    <property type="entry name" value="HAD-like"/>
    <property type="match status" value="1"/>
</dbReference>
<dbReference type="Gene3D" id="3.40.50.1000">
    <property type="entry name" value="HAD superfamily/HAD-like"/>
    <property type="match status" value="1"/>
</dbReference>
<accession>A0AAF0BHD7</accession>
<dbReference type="SFLD" id="SFLDG01135">
    <property type="entry name" value="C1.5.6:_HAD__Beta-PGM__Phospha"/>
    <property type="match status" value="1"/>
</dbReference>
<dbReference type="NCBIfam" id="TIGR02254">
    <property type="entry name" value="YjjG_YfnB"/>
    <property type="match status" value="1"/>
</dbReference>
<proteinExistence type="predicted"/>
<dbReference type="Pfam" id="PF13419">
    <property type="entry name" value="HAD_2"/>
    <property type="match status" value="1"/>
</dbReference>
<dbReference type="EMBL" id="CP116507">
    <property type="protein sequence ID" value="WCG22837.1"/>
    <property type="molecule type" value="Genomic_DNA"/>
</dbReference>
<dbReference type="InterPro" id="IPR052550">
    <property type="entry name" value="Pyrimidine_5'-ntase_YjjG"/>
</dbReference>
<dbReference type="PANTHER" id="PTHR47478:SF1">
    <property type="entry name" value="PYRIMIDINE 5'-NUCLEOTIDASE YJJG"/>
    <property type="match status" value="1"/>
</dbReference>
<dbReference type="InterPro" id="IPR006439">
    <property type="entry name" value="HAD-SF_hydro_IA"/>
</dbReference>
<dbReference type="Proteomes" id="UP001179600">
    <property type="component" value="Chromosome"/>
</dbReference>
<evidence type="ECO:0000313" key="1">
    <source>
        <dbReference type="EMBL" id="WCG22837.1"/>
    </source>
</evidence>
<dbReference type="InterPro" id="IPR023214">
    <property type="entry name" value="HAD_sf"/>
</dbReference>
<dbReference type="PANTHER" id="PTHR47478">
    <property type="match status" value="1"/>
</dbReference>
<gene>
    <name evidence="1" type="ORF">PML95_00925</name>
</gene>
<dbReference type="InterPro" id="IPR036412">
    <property type="entry name" value="HAD-like_sf"/>
</dbReference>
<evidence type="ECO:0000313" key="2">
    <source>
        <dbReference type="Proteomes" id="UP001179600"/>
    </source>
</evidence>
<dbReference type="Gene3D" id="1.10.150.240">
    <property type="entry name" value="Putative phosphatase, domain 2"/>
    <property type="match status" value="1"/>
</dbReference>
<organism evidence="1 2">
    <name type="scientific">Vagococcus lutrae</name>
    <dbReference type="NCBI Taxonomy" id="81947"/>
    <lineage>
        <taxon>Bacteria</taxon>
        <taxon>Bacillati</taxon>
        <taxon>Bacillota</taxon>
        <taxon>Bacilli</taxon>
        <taxon>Lactobacillales</taxon>
        <taxon>Enterococcaceae</taxon>
        <taxon>Vagococcus</taxon>
    </lineage>
</organism>
<dbReference type="AlphaFoldDB" id="A0AAF0BHD7"/>
<dbReference type="RefSeq" id="WP_126762440.1">
    <property type="nucleotide sequence ID" value="NZ_CP097044.1"/>
</dbReference>
<dbReference type="InterPro" id="IPR011951">
    <property type="entry name" value="HAD-SF_hydro_IA_YjjG/PynA"/>
</dbReference>
<dbReference type="NCBIfam" id="TIGR01509">
    <property type="entry name" value="HAD-SF-IA-v3"/>
    <property type="match status" value="1"/>
</dbReference>
<protein>
    <submittedName>
        <fullName evidence="1">YjjG family noncanonical pyrimidine nucleotidase</fullName>
    </submittedName>
</protein>
<sequence>MRYDVLLIDVDDTLLNFKEAEVYALNRLFEQEGIVLTEEIQQDFTAHNHALWGALEKNLLTREEVLAGRFDYIFKKYGQGQDGKQMDRYFRQFLSDKPFLMPGVAEVLPQLAANYDLYVVTNGVEKTQYQRLERADLLSYFNQLFVSETIGYQKPDRRFFDEVFAKIPTVEKEKVLIIGDSLSADMHGGIQAGIDTCWYNPHSLENKTVATTYTIHSFEELKSLLN</sequence>
<dbReference type="SFLD" id="SFLDS00003">
    <property type="entry name" value="Haloacid_Dehalogenase"/>
    <property type="match status" value="1"/>
</dbReference>
<reference evidence="1" key="1">
    <citation type="submission" date="2023-01" db="EMBL/GenBank/DDBJ databases">
        <title>Oxazolidinone resistance genes in florfenicol resistant enterococci from beef cattle and veal calves at slaughter.</title>
        <authorList>
            <person name="Biggel M."/>
        </authorList>
    </citation>
    <scope>NUCLEOTIDE SEQUENCE</scope>
    <source>
        <strain evidence="1">K204-1</strain>
    </source>
</reference>